<sequence>MSILFSNLFGASQTSALQSTQAISQVNAQQPQTGVGQINIEDRPSTVVKISQAAYDALAQEQQQLQSSTQQVRQAQPTSPMVELKQLPAYLFQVNETDS</sequence>
<organism evidence="1 2">
    <name type="scientific">Proteobacteria bacterium 228</name>
    <dbReference type="NCBI Taxonomy" id="2083153"/>
    <lineage>
        <taxon>Bacteria</taxon>
        <taxon>Pseudomonadati</taxon>
        <taxon>Pseudomonadota</taxon>
    </lineage>
</organism>
<dbReference type="Proteomes" id="UP000238196">
    <property type="component" value="Unassembled WGS sequence"/>
</dbReference>
<protein>
    <submittedName>
        <fullName evidence="1">Uncharacterized protein</fullName>
    </submittedName>
</protein>
<dbReference type="EMBL" id="PRLP01000052">
    <property type="protein sequence ID" value="PPC76344.1"/>
    <property type="molecule type" value="Genomic_DNA"/>
</dbReference>
<evidence type="ECO:0000313" key="1">
    <source>
        <dbReference type="EMBL" id="PPC76344.1"/>
    </source>
</evidence>
<comment type="caution">
    <text evidence="1">The sequence shown here is derived from an EMBL/GenBank/DDBJ whole genome shotgun (WGS) entry which is preliminary data.</text>
</comment>
<dbReference type="AlphaFoldDB" id="A0A2S5KND2"/>
<name>A0A2S5KND2_9PROT</name>
<accession>A0A2S5KND2</accession>
<gene>
    <name evidence="1" type="ORF">C4K68_15395</name>
</gene>
<evidence type="ECO:0000313" key="2">
    <source>
        <dbReference type="Proteomes" id="UP000238196"/>
    </source>
</evidence>
<reference evidence="1 2" key="1">
    <citation type="submission" date="2018-02" db="EMBL/GenBank/DDBJ databases">
        <title>novel marine gammaproteobacteria from coastal saline agro ecosystem.</title>
        <authorList>
            <person name="Krishnan R."/>
            <person name="Ramesh Kumar N."/>
        </authorList>
    </citation>
    <scope>NUCLEOTIDE SEQUENCE [LARGE SCALE GENOMIC DNA]</scope>
    <source>
        <strain evidence="1 2">228</strain>
    </source>
</reference>
<proteinExistence type="predicted"/>